<keyword evidence="2" id="KW-1185">Reference proteome</keyword>
<evidence type="ECO:0000313" key="2">
    <source>
        <dbReference type="Proteomes" id="UP001076464"/>
    </source>
</evidence>
<evidence type="ECO:0000313" key="1">
    <source>
        <dbReference type="EMBL" id="MCY4745910.1"/>
    </source>
</evidence>
<organism evidence="1 2">
    <name type="scientific">Roseateles hydrophilus</name>
    <dbReference type="NCBI Taxonomy" id="2975054"/>
    <lineage>
        <taxon>Bacteria</taxon>
        <taxon>Pseudomonadati</taxon>
        <taxon>Pseudomonadota</taxon>
        <taxon>Betaproteobacteria</taxon>
        <taxon>Burkholderiales</taxon>
        <taxon>Sphaerotilaceae</taxon>
        <taxon>Roseateles</taxon>
    </lineage>
</organism>
<name>A0ACC6CCA2_9BURK</name>
<accession>A0ACC6CCA2</accession>
<proteinExistence type="predicted"/>
<protein>
    <submittedName>
        <fullName evidence="1">Uncharacterized protein</fullName>
    </submittedName>
</protein>
<dbReference type="Proteomes" id="UP001076464">
    <property type="component" value="Unassembled WGS sequence"/>
</dbReference>
<sequence length="582" mass="63601">MNLDVNALIVLVYFAFMIGIGLVFRRMASQSTSDYFRGGGQMLWWMVGASTFMTQFSAWTFTGAAGKAYSDGLTAIAVFIGNVVAFGVSWLWFAARMRQIRVDTPTEGVRRRFGPANEQFFTWAILPLSVINAGLWLNSLSIFVAAVFKVDIGMTIWVTGLVVLFVSLLSGAWGVVASDFVQALIVAVLSVACAVVALVQVGGVGAMTANFPSGFVSGPDMNFPLMVVGTFLFFIVKQMQSINNLQESGRFLCAKDSRHASKAALMAMVLMLLGAFIWFIPPWVSASLLPDAATVHADALGGKAGDAVYLVFTERYMPLGTVGLLLAGLFAATMSSMDSALNRNSGIFVRSFYKPILARNREVSDASLLRVGQVVTVVNGILVILMAQFYQSLSHLSLFEIMMQVGTLLQSPILVPLFFGMFIRRTPTWVPWVTVLVGLAVSWMLVTWLKPSLVGEWLGVSFTKREAGDLSLMLNITAHLLLTGGFFCLTTLFYKREENAVQHATDEFFRDLERPEVSDDTPTQADLNQRNKLGDIVTVGGLGMFAMVLIPNPTWGRLTFLLCALSVLAIGLLLKRSARVRV</sequence>
<reference evidence="1" key="1">
    <citation type="submission" date="2022-08" db="EMBL/GenBank/DDBJ databases">
        <title>Genome sequencing of Pelomonas sp. UHG3.</title>
        <authorList>
            <person name="So Y."/>
        </authorList>
    </citation>
    <scope>NUCLEOTIDE SEQUENCE</scope>
    <source>
        <strain evidence="1">UHG3</strain>
    </source>
</reference>
<comment type="caution">
    <text evidence="1">The sequence shown here is derived from an EMBL/GenBank/DDBJ whole genome shotgun (WGS) entry which is preliminary data.</text>
</comment>
<gene>
    <name evidence="1" type="ORF">NYO99_13075</name>
</gene>
<dbReference type="EMBL" id="JAPPUY010000003">
    <property type="protein sequence ID" value="MCY4745910.1"/>
    <property type="molecule type" value="Genomic_DNA"/>
</dbReference>